<feature type="domain" description="Septum formation inhibitor MinC C-terminal" evidence="7">
    <location>
        <begin position="145"/>
        <end position="242"/>
    </location>
</feature>
<evidence type="ECO:0000259" key="7">
    <source>
        <dbReference type="Pfam" id="PF03775"/>
    </source>
</evidence>
<dbReference type="Pfam" id="PF03775">
    <property type="entry name" value="MinC_C"/>
    <property type="match status" value="1"/>
</dbReference>
<dbReference type="STRING" id="235205.BAZSYMB_SCAFFOLD00036_6"/>
<keyword evidence="2 6" id="KW-0132">Cell division</keyword>
<dbReference type="SUPFAM" id="SSF63848">
    <property type="entry name" value="Cell-division inhibitor MinC, C-terminal domain"/>
    <property type="match status" value="1"/>
</dbReference>
<organism evidence="8 9">
    <name type="scientific">Bathymodiolus azoricus thioautotrophic gill symbiont</name>
    <dbReference type="NCBI Taxonomy" id="235205"/>
    <lineage>
        <taxon>Bacteria</taxon>
        <taxon>Pseudomonadati</taxon>
        <taxon>Pseudomonadota</taxon>
        <taxon>Gammaproteobacteria</taxon>
        <taxon>sulfur-oxidizing symbionts</taxon>
    </lineage>
</organism>
<dbReference type="Gene3D" id="2.160.20.70">
    <property type="match status" value="1"/>
</dbReference>
<dbReference type="InterPro" id="IPR036145">
    <property type="entry name" value="MinC_C_sf"/>
</dbReference>
<dbReference type="AlphaFoldDB" id="A0A1H6K381"/>
<comment type="subunit">
    <text evidence="6">Interacts with MinD and FtsZ.</text>
</comment>
<evidence type="ECO:0000256" key="6">
    <source>
        <dbReference type="HAMAP-Rule" id="MF_00267"/>
    </source>
</evidence>
<comment type="similarity">
    <text evidence="1 6">Belongs to the MinC family.</text>
</comment>
<dbReference type="RefSeq" id="WP_202775762.1">
    <property type="nucleotide sequence ID" value="NZ_CAESAP020000138.1"/>
</dbReference>
<dbReference type="Gene3D" id="3.30.70.260">
    <property type="match status" value="1"/>
</dbReference>
<dbReference type="InterPro" id="IPR016098">
    <property type="entry name" value="CAP/MinC_C"/>
</dbReference>
<keyword evidence="4 6" id="KW-0131">Cell cycle</keyword>
<dbReference type="EMBL" id="CVUD02000097">
    <property type="protein sequence ID" value="SEH69564.1"/>
    <property type="molecule type" value="Genomic_DNA"/>
</dbReference>
<evidence type="ECO:0000256" key="4">
    <source>
        <dbReference type="ARBA" id="ARBA00023306"/>
    </source>
</evidence>
<proteinExistence type="inferred from homology"/>
<sequence length="246" mass="27753">MEKEKINLVEMRIQSEAFYALKVPSKNTEKLFDEITSLLEVDKDKFQYAPIVLEIENKHFQANELAVLIEILTQNNMVTIGIRSKVKELIDFARFSGLVVFDKPAVTLEEDKKLKQLNKEVKSKSIPVSKVAQNEKHRLPKIVINEVASSEQVFAKYSDLVLLGLVKFDGEVISHGCISAYREVCGKVFAGVDGDENATIFIHSFNAQLVAIAGIYKQFEVVPNKLKGHSVMIDLKDGKLRFQIVK</sequence>
<dbReference type="InterPro" id="IPR005526">
    <property type="entry name" value="Septum_form_inhib_MinC_C"/>
</dbReference>
<name>A0A1H6K381_9GAMM</name>
<comment type="function">
    <text evidence="5 6">Cell division inhibitor that blocks the formation of polar Z ring septums. Rapidly oscillates between the poles of the cell to destabilize FtsZ filaments that have formed before they mature into polar Z rings. Prevents FtsZ polymerization.</text>
</comment>
<dbReference type="GO" id="GO:0000902">
    <property type="term" value="P:cell morphogenesis"/>
    <property type="evidence" value="ECO:0007669"/>
    <property type="project" value="InterPro"/>
</dbReference>
<gene>
    <name evidence="6" type="primary">minC</name>
    <name evidence="8" type="ORF">BAZSYMB_SCAFFOLD00036_6</name>
</gene>
<evidence type="ECO:0000256" key="3">
    <source>
        <dbReference type="ARBA" id="ARBA00023210"/>
    </source>
</evidence>
<dbReference type="HAMAP" id="MF_00267">
    <property type="entry name" value="MinC"/>
    <property type="match status" value="1"/>
</dbReference>
<dbReference type="PANTHER" id="PTHR34108:SF1">
    <property type="entry name" value="SEPTUM SITE-DETERMINING PROTEIN MINC"/>
    <property type="match status" value="1"/>
</dbReference>
<evidence type="ECO:0000256" key="1">
    <source>
        <dbReference type="ARBA" id="ARBA00006291"/>
    </source>
</evidence>
<dbReference type="Proteomes" id="UP000198559">
    <property type="component" value="Unassembled WGS sequence"/>
</dbReference>
<evidence type="ECO:0000313" key="8">
    <source>
        <dbReference type="EMBL" id="SEH69564.1"/>
    </source>
</evidence>
<evidence type="ECO:0000313" key="9">
    <source>
        <dbReference type="Proteomes" id="UP000198559"/>
    </source>
</evidence>
<dbReference type="GO" id="GO:1901891">
    <property type="term" value="P:regulation of cell septum assembly"/>
    <property type="evidence" value="ECO:0007669"/>
    <property type="project" value="InterPro"/>
</dbReference>
<reference evidence="9" key="1">
    <citation type="submission" date="2016-06" db="EMBL/GenBank/DDBJ databases">
        <authorList>
            <person name="Petersen J."/>
            <person name="Sayavedra L."/>
        </authorList>
    </citation>
    <scope>NUCLEOTIDE SEQUENCE [LARGE SCALE GENOMIC DNA]</scope>
    <source>
        <strain evidence="9">BazSymB</strain>
    </source>
</reference>
<keyword evidence="3 6" id="KW-0717">Septation</keyword>
<dbReference type="PANTHER" id="PTHR34108">
    <property type="entry name" value="SEPTUM SITE-DETERMINING PROTEIN MINC"/>
    <property type="match status" value="1"/>
</dbReference>
<protein>
    <recommendedName>
        <fullName evidence="6">Probable septum site-determining protein MinC</fullName>
    </recommendedName>
</protein>
<dbReference type="GO" id="GO:0000917">
    <property type="term" value="P:division septum assembly"/>
    <property type="evidence" value="ECO:0007669"/>
    <property type="project" value="UniProtKB-KW"/>
</dbReference>
<evidence type="ECO:0000256" key="5">
    <source>
        <dbReference type="ARBA" id="ARBA00025606"/>
    </source>
</evidence>
<evidence type="ECO:0000256" key="2">
    <source>
        <dbReference type="ARBA" id="ARBA00022618"/>
    </source>
</evidence>
<accession>A0A1H6K381</accession>
<dbReference type="InterPro" id="IPR013033">
    <property type="entry name" value="MinC"/>
</dbReference>
<dbReference type="NCBIfam" id="TIGR01222">
    <property type="entry name" value="minC"/>
    <property type="match status" value="1"/>
</dbReference>